<feature type="domain" description="C3H1-type" evidence="6">
    <location>
        <begin position="504"/>
        <end position="531"/>
    </location>
</feature>
<evidence type="ECO:0000256" key="1">
    <source>
        <dbReference type="ARBA" id="ARBA00022723"/>
    </source>
</evidence>
<feature type="compositionally biased region" description="Low complexity" evidence="5">
    <location>
        <begin position="590"/>
        <end position="621"/>
    </location>
</feature>
<dbReference type="SMART" id="SM00356">
    <property type="entry name" value="ZnF_C3H1"/>
    <property type="match status" value="2"/>
</dbReference>
<gene>
    <name evidence="7" type="ORF">RDB_LOCUS42508</name>
</gene>
<feature type="zinc finger region" description="C3H1-type" evidence="4">
    <location>
        <begin position="504"/>
        <end position="531"/>
    </location>
</feature>
<feature type="region of interest" description="Disordered" evidence="5">
    <location>
        <begin position="543"/>
        <end position="621"/>
    </location>
</feature>
<feature type="domain" description="C3H1-type" evidence="6">
    <location>
        <begin position="480"/>
        <end position="503"/>
    </location>
</feature>
<name>A0A8H3E115_9AGAM</name>
<reference evidence="7" key="1">
    <citation type="submission" date="2021-01" db="EMBL/GenBank/DDBJ databases">
        <authorList>
            <person name="Kaushik A."/>
        </authorList>
    </citation>
    <scope>NUCLEOTIDE SEQUENCE</scope>
    <source>
        <strain evidence="7">AG5</strain>
    </source>
</reference>
<evidence type="ECO:0000313" key="8">
    <source>
        <dbReference type="Proteomes" id="UP000663827"/>
    </source>
</evidence>
<feature type="zinc finger region" description="C3H1-type" evidence="4">
    <location>
        <begin position="480"/>
        <end position="503"/>
    </location>
</feature>
<dbReference type="Pfam" id="PF18345">
    <property type="entry name" value="zf_CCCH_4"/>
    <property type="match status" value="1"/>
</dbReference>
<dbReference type="PROSITE" id="PS50103">
    <property type="entry name" value="ZF_C3H1"/>
    <property type="match status" value="2"/>
</dbReference>
<dbReference type="SMART" id="SM01162">
    <property type="entry name" value="DUF1771"/>
    <property type="match status" value="1"/>
</dbReference>
<feature type="region of interest" description="Disordered" evidence="5">
    <location>
        <begin position="279"/>
        <end position="322"/>
    </location>
</feature>
<dbReference type="Pfam" id="PF08590">
    <property type="entry name" value="DUF1771"/>
    <property type="match status" value="1"/>
</dbReference>
<proteinExistence type="predicted"/>
<accession>A0A8H3E115</accession>
<protein>
    <recommendedName>
        <fullName evidence="6">C3H1-type domain-containing protein</fullName>
    </recommendedName>
</protein>
<evidence type="ECO:0000256" key="2">
    <source>
        <dbReference type="ARBA" id="ARBA00022771"/>
    </source>
</evidence>
<feature type="region of interest" description="Disordered" evidence="5">
    <location>
        <begin position="101"/>
        <end position="138"/>
    </location>
</feature>
<keyword evidence="2 4" id="KW-0863">Zinc-finger</keyword>
<dbReference type="AlphaFoldDB" id="A0A8H3E115"/>
<dbReference type="InterPro" id="IPR000571">
    <property type="entry name" value="Znf_CCCH"/>
</dbReference>
<feature type="region of interest" description="Disordered" evidence="5">
    <location>
        <begin position="212"/>
        <end position="231"/>
    </location>
</feature>
<evidence type="ECO:0000259" key="6">
    <source>
        <dbReference type="PROSITE" id="PS50103"/>
    </source>
</evidence>
<evidence type="ECO:0000313" key="7">
    <source>
        <dbReference type="EMBL" id="CAE7103661.1"/>
    </source>
</evidence>
<dbReference type="InterPro" id="IPR013899">
    <property type="entry name" value="DUF1771"/>
</dbReference>
<dbReference type="EMBL" id="CAJNJQ010000845">
    <property type="protein sequence ID" value="CAE7103661.1"/>
    <property type="molecule type" value="Genomic_DNA"/>
</dbReference>
<feature type="compositionally biased region" description="Low complexity" evidence="5">
    <location>
        <begin position="281"/>
        <end position="311"/>
    </location>
</feature>
<organism evidence="7 8">
    <name type="scientific">Rhizoctonia solani</name>
    <dbReference type="NCBI Taxonomy" id="456999"/>
    <lineage>
        <taxon>Eukaryota</taxon>
        <taxon>Fungi</taxon>
        <taxon>Dikarya</taxon>
        <taxon>Basidiomycota</taxon>
        <taxon>Agaricomycotina</taxon>
        <taxon>Agaricomycetes</taxon>
        <taxon>Cantharellales</taxon>
        <taxon>Ceratobasidiaceae</taxon>
        <taxon>Rhizoctonia</taxon>
    </lineage>
</organism>
<dbReference type="Gene3D" id="4.10.1000.10">
    <property type="entry name" value="Zinc finger, CCCH-type"/>
    <property type="match status" value="1"/>
</dbReference>
<dbReference type="GO" id="GO:0008270">
    <property type="term" value="F:zinc ion binding"/>
    <property type="evidence" value="ECO:0007669"/>
    <property type="project" value="UniProtKB-KW"/>
</dbReference>
<keyword evidence="3 4" id="KW-0862">Zinc</keyword>
<comment type="caution">
    <text evidence="7">The sequence shown here is derived from an EMBL/GenBank/DDBJ whole genome shotgun (WGS) entry which is preliminary data.</text>
</comment>
<dbReference type="SUPFAM" id="SSF90229">
    <property type="entry name" value="CCCH zinc finger"/>
    <property type="match status" value="1"/>
</dbReference>
<evidence type="ECO:0000256" key="5">
    <source>
        <dbReference type="SAM" id="MobiDB-lite"/>
    </source>
</evidence>
<feature type="compositionally biased region" description="Polar residues" evidence="5">
    <location>
        <begin position="121"/>
        <end position="132"/>
    </location>
</feature>
<dbReference type="InterPro" id="IPR036855">
    <property type="entry name" value="Znf_CCCH_sf"/>
</dbReference>
<dbReference type="Proteomes" id="UP000663827">
    <property type="component" value="Unassembled WGS sequence"/>
</dbReference>
<dbReference type="InterPro" id="IPR053242">
    <property type="entry name" value="PAM2-like_domain"/>
</dbReference>
<dbReference type="PANTHER" id="PTHR46651">
    <property type="entry name" value="POLYADENYLATE-BINDING PROTEIN-INTERACTING PROTEIN 7"/>
    <property type="match status" value="1"/>
</dbReference>
<dbReference type="PANTHER" id="PTHR46651:SF1">
    <property type="entry name" value="SMALL MUTS RELATED FAMILY PROTEIN"/>
    <property type="match status" value="1"/>
</dbReference>
<sequence>MDDSSDKYGHIRAYLTVLQREFNSKSPTESPDDPEASNATLAAKIASLLADDKEDEVKNLLVEKLGVPESSPDLDVYVLELMHKHKNDIEGTSLVTLATPARRPLSRASSTSFRLPRPETPSASGSPLSTSFRRPHTPASITSPLAANLQAYALGNSPSASPTLGHATAHTFPGVIGSLSGSRPASPLPSPRHLNAKALEFRPGMLSRQASAMSGSLHRDTPSPDVWGHGSPHKGTSNLAIAAPLVPSDNFYPRPLTPGSSLGSSFPSSVPVAIPTHTGVSSSLSPPGIGPSPLATSESPVPSAAVPVPTSGITANRPRHNSFDDEDEFSPFGMRPSGAVQFFSDVQTYNEPEDDYYSGYGGSMAVPGIGIEGYDDPLSLTPMEVLARIFGSSVSQTDLEDALTQTGWEFDGAVALLMERTKPGSKAIQVKAPPAAGQAPTQVTRSSGVAVVPRETFVQTRGAAKGQTSAGKGIAASGGSAANRVCRYYLAGECRRADCRFSHDIDRALCRYWMRGQCVKGDQCEFLHALPQESDVTGLVSSMGRTDLGPTDTTTEEPPVEEFPLLGRSGAVPKHDPGRSRFASAVKKGASAPARAPSAANTKTAAAPRSSPRIRLRPPSLLPTLPTGEVLNNMYMSYRQRAIQLGAARNACLSRAADAWRRGDGAAAKRFSKDAHELNRKMVDESGEAARKIVRERVRTAVEAVRQRDSSWSDDPRDRAERGKMCGGELGVILGIASATAAGEGGKGLRAEERMECLLDLHGLHAAEGVDALQEFLLEVSNGIRTIWPHVHPNLDSLRRSNTLV</sequence>
<evidence type="ECO:0000256" key="3">
    <source>
        <dbReference type="ARBA" id="ARBA00022833"/>
    </source>
</evidence>
<dbReference type="Pfam" id="PF14608">
    <property type="entry name" value="zf-CCCH_2"/>
    <property type="match status" value="1"/>
</dbReference>
<evidence type="ECO:0000256" key="4">
    <source>
        <dbReference type="PROSITE-ProRule" id="PRU00723"/>
    </source>
</evidence>
<keyword evidence="1 4" id="KW-0479">Metal-binding</keyword>